<dbReference type="SUPFAM" id="SSF50129">
    <property type="entry name" value="GroES-like"/>
    <property type="match status" value="1"/>
</dbReference>
<dbReference type="CDD" id="cd05276">
    <property type="entry name" value="p53_inducible_oxidoreductase"/>
    <property type="match status" value="1"/>
</dbReference>
<accession>A0ABY1C9Z1</accession>
<dbReference type="InterPro" id="IPR013154">
    <property type="entry name" value="ADH-like_N"/>
</dbReference>
<comment type="caution">
    <text evidence="4">The sequence shown here is derived from an EMBL/GenBank/DDBJ whole genome shotgun (WGS) entry which is preliminary data.</text>
</comment>
<dbReference type="PANTHER" id="PTHR48106">
    <property type="entry name" value="QUINONE OXIDOREDUCTASE PIG3-RELATED"/>
    <property type="match status" value="1"/>
</dbReference>
<dbReference type="RefSeq" id="WP_083559962.1">
    <property type="nucleotide sequence ID" value="NZ_BJXR01000065.1"/>
</dbReference>
<evidence type="ECO:0000259" key="3">
    <source>
        <dbReference type="SMART" id="SM00829"/>
    </source>
</evidence>
<evidence type="ECO:0000313" key="4">
    <source>
        <dbReference type="EMBL" id="SET83784.1"/>
    </source>
</evidence>
<dbReference type="InterPro" id="IPR011032">
    <property type="entry name" value="GroES-like_sf"/>
</dbReference>
<dbReference type="Gene3D" id="3.40.50.720">
    <property type="entry name" value="NAD(P)-binding Rossmann-like Domain"/>
    <property type="match status" value="1"/>
</dbReference>
<keyword evidence="1" id="KW-0521">NADP</keyword>
<dbReference type="Gene3D" id="3.90.180.10">
    <property type="entry name" value="Medium-chain alcohol dehydrogenases, catalytic domain"/>
    <property type="match status" value="1"/>
</dbReference>
<dbReference type="SMART" id="SM00829">
    <property type="entry name" value="PKS_ER"/>
    <property type="match status" value="1"/>
</dbReference>
<keyword evidence="2" id="KW-0560">Oxidoreductase</keyword>
<proteinExistence type="predicted"/>
<evidence type="ECO:0000256" key="1">
    <source>
        <dbReference type="ARBA" id="ARBA00022857"/>
    </source>
</evidence>
<evidence type="ECO:0000313" key="5">
    <source>
        <dbReference type="Proteomes" id="UP000183760"/>
    </source>
</evidence>
<dbReference type="EMBL" id="FOIB01000003">
    <property type="protein sequence ID" value="SET83784.1"/>
    <property type="molecule type" value="Genomic_DNA"/>
</dbReference>
<protein>
    <submittedName>
        <fullName evidence="4">NAD(P)H quinone oxidoreductase, PIG3 family</fullName>
    </submittedName>
</protein>
<dbReference type="InterPro" id="IPR013149">
    <property type="entry name" value="ADH-like_C"/>
</dbReference>
<keyword evidence="5" id="KW-1185">Reference proteome</keyword>
<dbReference type="SUPFAM" id="SSF51735">
    <property type="entry name" value="NAD(P)-binding Rossmann-fold domains"/>
    <property type="match status" value="1"/>
</dbReference>
<sequence length="332" mass="35281">MRTTEVMTAVVVRTPGGPEQLHLETRPRPVPGPRQLLVRVRASALNRGDTSQRAGGYTLPPGVTSPLLGIEVAGEVEAVGDEVRAFQPGARVFGLVDGGGYAEACLMEEGLALPIPEGWSFVEAAAAPEAYCTAHESLVELGGLGPGQSVLIHAAGSGIGTACIQVAREVGATVFVTVGSDEKLRRCLALGALAGVVRTRENFADAVPEWTKGRGLDVVEDFVGGAALGRNLRALRFGGTLMLVGLMDGIRGDLDLKQVVLRRLQLKGMALRPLPLAAKVAVVQRFRERWLPRLVDGRVRAVIDTTFPLARVADAHRYMESNASFGKILLEL</sequence>
<name>A0ABY1C9Z1_MYXFU</name>
<gene>
    <name evidence="4" type="ORF">SAMN05443572_103438</name>
</gene>
<dbReference type="PANTHER" id="PTHR48106:SF8">
    <property type="entry name" value="OS02G0805600 PROTEIN"/>
    <property type="match status" value="1"/>
</dbReference>
<evidence type="ECO:0000256" key="2">
    <source>
        <dbReference type="ARBA" id="ARBA00023002"/>
    </source>
</evidence>
<dbReference type="Pfam" id="PF08240">
    <property type="entry name" value="ADH_N"/>
    <property type="match status" value="1"/>
</dbReference>
<dbReference type="Proteomes" id="UP000183760">
    <property type="component" value="Unassembled WGS sequence"/>
</dbReference>
<dbReference type="InterPro" id="IPR014189">
    <property type="entry name" value="Quinone_OxRdtase_PIG3"/>
</dbReference>
<dbReference type="InterPro" id="IPR020843">
    <property type="entry name" value="ER"/>
</dbReference>
<feature type="domain" description="Enoyl reductase (ER)" evidence="3">
    <location>
        <begin position="16"/>
        <end position="330"/>
    </location>
</feature>
<reference evidence="4 5" key="1">
    <citation type="submission" date="2016-10" db="EMBL/GenBank/DDBJ databases">
        <authorList>
            <person name="Varghese N."/>
            <person name="Submissions S."/>
        </authorList>
    </citation>
    <scope>NUCLEOTIDE SEQUENCE [LARGE SCALE GENOMIC DNA]</scope>
    <source>
        <strain evidence="4 5">DSM 16525</strain>
    </source>
</reference>
<dbReference type="NCBIfam" id="TIGR02824">
    <property type="entry name" value="quinone_pig3"/>
    <property type="match status" value="1"/>
</dbReference>
<organism evidence="4 5">
    <name type="scientific">Myxococcus fulvus</name>
    <dbReference type="NCBI Taxonomy" id="33"/>
    <lineage>
        <taxon>Bacteria</taxon>
        <taxon>Pseudomonadati</taxon>
        <taxon>Myxococcota</taxon>
        <taxon>Myxococcia</taxon>
        <taxon>Myxococcales</taxon>
        <taxon>Cystobacterineae</taxon>
        <taxon>Myxococcaceae</taxon>
        <taxon>Myxococcus</taxon>
    </lineage>
</organism>
<dbReference type="Pfam" id="PF00107">
    <property type="entry name" value="ADH_zinc_N"/>
    <property type="match status" value="1"/>
</dbReference>
<dbReference type="InterPro" id="IPR036291">
    <property type="entry name" value="NAD(P)-bd_dom_sf"/>
</dbReference>